<feature type="transmembrane region" description="Helical" evidence="9">
    <location>
        <begin position="281"/>
        <end position="299"/>
    </location>
</feature>
<evidence type="ECO:0000256" key="8">
    <source>
        <dbReference type="ARBA" id="ARBA00050025"/>
    </source>
</evidence>
<feature type="transmembrane region" description="Helical" evidence="9">
    <location>
        <begin position="40"/>
        <end position="62"/>
    </location>
</feature>
<keyword evidence="5 9" id="KW-1133">Transmembrane helix</keyword>
<dbReference type="PANTHER" id="PTHR43029">
    <property type="entry name" value="AMMONIUM TRANSPORTER MEP2"/>
    <property type="match status" value="1"/>
</dbReference>
<name>A0A7X6S3Y1_9LACO</name>
<comment type="similarity">
    <text evidence="2 9">Belongs to the ammonia transporter channel (TC 1.A.11.2) family.</text>
</comment>
<dbReference type="EMBL" id="JAAXPN010000009">
    <property type="protein sequence ID" value="NKZ24726.1"/>
    <property type="molecule type" value="Genomic_DNA"/>
</dbReference>
<evidence type="ECO:0000256" key="5">
    <source>
        <dbReference type="ARBA" id="ARBA00022989"/>
    </source>
</evidence>
<dbReference type="PRINTS" id="PR00342">
    <property type="entry name" value="RHESUSRHD"/>
</dbReference>
<comment type="subcellular location">
    <subcellularLocation>
        <location evidence="9">Cell membrane</location>
        <topology evidence="9">Multi-pass membrane protein</topology>
    </subcellularLocation>
    <subcellularLocation>
        <location evidence="1">Membrane</location>
        <topology evidence="1">Multi-pass membrane protein</topology>
    </subcellularLocation>
</comment>
<keyword evidence="4 9" id="KW-0812">Transmembrane</keyword>
<feature type="transmembrane region" description="Helical" evidence="9">
    <location>
        <begin position="163"/>
        <end position="182"/>
    </location>
</feature>
<dbReference type="RefSeq" id="WP_168722585.1">
    <property type="nucleotide sequence ID" value="NZ_JAAXPN010000009.1"/>
</dbReference>
<keyword evidence="3 9" id="KW-0813">Transport</keyword>
<dbReference type="NCBIfam" id="TIGR00836">
    <property type="entry name" value="amt"/>
    <property type="match status" value="1"/>
</dbReference>
<sequence>MNSGDIVWILGSTALVWLMTPGLALFYGGLANRKFASNTVFLSIIALGIVPIIWVICGYSLAFSGQGLFIGNFNNLLLHGLSYDHSTLNLHIPDAAYMLFQGMFAIITVAIITGSVVGRMNLKAMLLFIPMWLILVYTPLAHMVWGGGILQKMGALDFAGGDVVHISSGISGLTLAILVGRRQHFSTENDTPDNMSNVLIGASLLWFGWFGFNSGSAFAVNGTAILAFINTNIAAAAALTTWFIIDFIKTNKARISAALSGSLVGLVVITPAAGFVTPTSAILMGIIVTPIVYFLVDFLKTKFQYDDTLDAFGFHGIGGIVGGVLTALFATKDYHGVITTGSLKQLGIQLLAIVITVILAAGMTWLIGKFISLFIPLRIPASIERNGIDNELHGEYISIISSPQFNQHVRAKKNI</sequence>
<dbReference type="GO" id="GO:0008519">
    <property type="term" value="F:ammonium channel activity"/>
    <property type="evidence" value="ECO:0007669"/>
    <property type="project" value="InterPro"/>
</dbReference>
<feature type="domain" description="Ammonium transporter AmtB-like" evidence="10">
    <location>
        <begin position="7"/>
        <end position="395"/>
    </location>
</feature>
<evidence type="ECO:0000256" key="1">
    <source>
        <dbReference type="ARBA" id="ARBA00004141"/>
    </source>
</evidence>
<dbReference type="InterPro" id="IPR001905">
    <property type="entry name" value="Ammonium_transpt"/>
</dbReference>
<evidence type="ECO:0000256" key="3">
    <source>
        <dbReference type="ARBA" id="ARBA00022448"/>
    </source>
</evidence>
<dbReference type="GO" id="GO:0005886">
    <property type="term" value="C:plasma membrane"/>
    <property type="evidence" value="ECO:0007669"/>
    <property type="project" value="UniProtKB-SubCell"/>
</dbReference>
<evidence type="ECO:0000256" key="2">
    <source>
        <dbReference type="ARBA" id="ARBA00005887"/>
    </source>
</evidence>
<feature type="transmembrane region" description="Helical" evidence="9">
    <location>
        <begin position="124"/>
        <end position="143"/>
    </location>
</feature>
<evidence type="ECO:0000259" key="10">
    <source>
        <dbReference type="Pfam" id="PF00909"/>
    </source>
</evidence>
<gene>
    <name evidence="11" type="ORF">HF964_07960</name>
</gene>
<accession>A0A7X6S3Y1</accession>
<keyword evidence="6 9" id="KW-0472">Membrane</keyword>
<evidence type="ECO:0000313" key="11">
    <source>
        <dbReference type="EMBL" id="NKZ24726.1"/>
    </source>
</evidence>
<reference evidence="11 12" key="1">
    <citation type="submission" date="2020-04" db="EMBL/GenBank/DDBJ databases">
        <title>MicrobeNet Type strains.</title>
        <authorList>
            <person name="Nicholson A.C."/>
        </authorList>
    </citation>
    <scope>NUCLEOTIDE SEQUENCE [LARGE SCALE GENOMIC DNA]</scope>
    <source>
        <strain evidence="11 12">CCUG 61472</strain>
    </source>
</reference>
<feature type="transmembrane region" description="Helical" evidence="9">
    <location>
        <begin position="350"/>
        <end position="375"/>
    </location>
</feature>
<feature type="transmembrane region" description="Helical" evidence="9">
    <location>
        <begin position="224"/>
        <end position="245"/>
    </location>
</feature>
<feature type="transmembrane region" description="Helical" evidence="9">
    <location>
        <begin position="194"/>
        <end position="212"/>
    </location>
</feature>
<evidence type="ECO:0000256" key="6">
    <source>
        <dbReference type="ARBA" id="ARBA00023136"/>
    </source>
</evidence>
<dbReference type="AlphaFoldDB" id="A0A7X6S3Y1"/>
<dbReference type="InterPro" id="IPR002229">
    <property type="entry name" value="RhesusRHD"/>
</dbReference>
<dbReference type="Gene3D" id="1.10.3430.10">
    <property type="entry name" value="Ammonium transporter AmtB like domains"/>
    <property type="match status" value="1"/>
</dbReference>
<feature type="transmembrane region" description="Helical" evidence="9">
    <location>
        <begin position="311"/>
        <end position="330"/>
    </location>
</feature>
<proteinExistence type="inferred from homology"/>
<organism evidence="11 12">
    <name type="scientific">Periweissella fabalis</name>
    <dbReference type="NCBI Taxonomy" id="1070421"/>
    <lineage>
        <taxon>Bacteria</taxon>
        <taxon>Bacillati</taxon>
        <taxon>Bacillota</taxon>
        <taxon>Bacilli</taxon>
        <taxon>Lactobacillales</taxon>
        <taxon>Lactobacillaceae</taxon>
        <taxon>Periweissella</taxon>
    </lineage>
</organism>
<dbReference type="SUPFAM" id="SSF111352">
    <property type="entry name" value="Ammonium transporter"/>
    <property type="match status" value="1"/>
</dbReference>
<feature type="transmembrane region" description="Helical" evidence="9">
    <location>
        <begin position="6"/>
        <end position="28"/>
    </location>
</feature>
<dbReference type="Proteomes" id="UP000549765">
    <property type="component" value="Unassembled WGS sequence"/>
</dbReference>
<dbReference type="InterPro" id="IPR018047">
    <property type="entry name" value="Ammonium_transpt_CS"/>
</dbReference>
<feature type="transmembrane region" description="Helical" evidence="9">
    <location>
        <begin position="257"/>
        <end position="275"/>
    </location>
</feature>
<dbReference type="PROSITE" id="PS01219">
    <property type="entry name" value="AMMONIUM_TRANSP"/>
    <property type="match status" value="1"/>
</dbReference>
<keyword evidence="12" id="KW-1185">Reference proteome</keyword>
<dbReference type="InterPro" id="IPR024041">
    <property type="entry name" value="NH4_transpt_AmtB-like_dom"/>
</dbReference>
<keyword evidence="7 9" id="KW-0924">Ammonia transport</keyword>
<evidence type="ECO:0000256" key="9">
    <source>
        <dbReference type="RuleBase" id="RU362002"/>
    </source>
</evidence>
<evidence type="ECO:0000256" key="4">
    <source>
        <dbReference type="ARBA" id="ARBA00022692"/>
    </source>
</evidence>
<dbReference type="Pfam" id="PF00909">
    <property type="entry name" value="Ammonium_transp"/>
    <property type="match status" value="1"/>
</dbReference>
<feature type="transmembrane region" description="Helical" evidence="9">
    <location>
        <begin position="95"/>
        <end position="117"/>
    </location>
</feature>
<comment type="caution">
    <text evidence="11">The sequence shown here is derived from an EMBL/GenBank/DDBJ whole genome shotgun (WGS) entry which is preliminary data.</text>
</comment>
<evidence type="ECO:0000256" key="7">
    <source>
        <dbReference type="ARBA" id="ARBA00023177"/>
    </source>
</evidence>
<dbReference type="InterPro" id="IPR029020">
    <property type="entry name" value="Ammonium/urea_transptr"/>
</dbReference>
<evidence type="ECO:0000313" key="12">
    <source>
        <dbReference type="Proteomes" id="UP000549765"/>
    </source>
</evidence>
<dbReference type="PANTHER" id="PTHR43029:SF10">
    <property type="entry name" value="AMMONIUM TRANSPORTER MEP2"/>
    <property type="match status" value="1"/>
</dbReference>
<protein>
    <recommendedName>
        <fullName evidence="8 9">Ammonium transporter</fullName>
    </recommendedName>
</protein>